<feature type="region of interest" description="Disordered" evidence="1">
    <location>
        <begin position="82"/>
        <end position="116"/>
    </location>
</feature>
<keyword evidence="2" id="KW-1133">Transmembrane helix</keyword>
<sequence length="116" mass="12722">MSAPTEEDDRRLQYARYVLIAAVFVCAIGLVLCITLSIAGLTLVLLALLVMFAVAMLNCYVTMQRREERLSRSHRQPEFPTAANLYPQITTPTNTGAPSRPGTSRVQAALQADLPT</sequence>
<proteinExistence type="predicted"/>
<feature type="transmembrane region" description="Helical" evidence="2">
    <location>
        <begin position="44"/>
        <end position="63"/>
    </location>
</feature>
<name>A0A8K0ADL5_BRALA</name>
<evidence type="ECO:0000256" key="2">
    <source>
        <dbReference type="SAM" id="Phobius"/>
    </source>
</evidence>
<reference evidence="3" key="1">
    <citation type="submission" date="2022-01" db="EMBL/GenBank/DDBJ databases">
        <authorList>
            <person name="Braso-Vives M."/>
        </authorList>
    </citation>
    <scope>NUCLEOTIDE SEQUENCE</scope>
</reference>
<keyword evidence="4" id="KW-1185">Reference proteome</keyword>
<feature type="transmembrane region" description="Helical" evidence="2">
    <location>
        <begin position="17"/>
        <end position="38"/>
    </location>
</feature>
<dbReference type="EMBL" id="OV696694">
    <property type="protein sequence ID" value="CAH1273392.1"/>
    <property type="molecule type" value="Genomic_DNA"/>
</dbReference>
<evidence type="ECO:0000313" key="4">
    <source>
        <dbReference type="Proteomes" id="UP000838412"/>
    </source>
</evidence>
<evidence type="ECO:0000256" key="1">
    <source>
        <dbReference type="SAM" id="MobiDB-lite"/>
    </source>
</evidence>
<feature type="compositionally biased region" description="Polar residues" evidence="1">
    <location>
        <begin position="87"/>
        <end position="106"/>
    </location>
</feature>
<accession>A0A8K0ADL5</accession>
<dbReference type="Proteomes" id="UP000838412">
    <property type="component" value="Chromosome 9"/>
</dbReference>
<keyword evidence="2" id="KW-0812">Transmembrane</keyword>
<keyword evidence="2" id="KW-0472">Membrane</keyword>
<dbReference type="AlphaFoldDB" id="A0A8K0ADL5"/>
<protein>
    <submittedName>
        <fullName evidence="3">Hypp5116 protein</fullName>
    </submittedName>
</protein>
<dbReference type="OrthoDB" id="10485385at2759"/>
<gene>
    <name evidence="3" type="primary">Hypp5116</name>
    <name evidence="3" type="ORF">BLAG_LOCUS24753</name>
</gene>
<evidence type="ECO:0000313" key="3">
    <source>
        <dbReference type="EMBL" id="CAH1273392.1"/>
    </source>
</evidence>
<organism evidence="3 4">
    <name type="scientific">Branchiostoma lanceolatum</name>
    <name type="common">Common lancelet</name>
    <name type="synonym">Amphioxus lanceolatum</name>
    <dbReference type="NCBI Taxonomy" id="7740"/>
    <lineage>
        <taxon>Eukaryota</taxon>
        <taxon>Metazoa</taxon>
        <taxon>Chordata</taxon>
        <taxon>Cephalochordata</taxon>
        <taxon>Leptocardii</taxon>
        <taxon>Amphioxiformes</taxon>
        <taxon>Branchiostomatidae</taxon>
        <taxon>Branchiostoma</taxon>
    </lineage>
</organism>